<organism evidence="2 3">
    <name type="scientific">Frondihabitans sucicola</name>
    <dbReference type="NCBI Taxonomy" id="1268041"/>
    <lineage>
        <taxon>Bacteria</taxon>
        <taxon>Bacillati</taxon>
        <taxon>Actinomycetota</taxon>
        <taxon>Actinomycetes</taxon>
        <taxon>Micrococcales</taxon>
        <taxon>Microbacteriaceae</taxon>
        <taxon>Frondihabitans</taxon>
    </lineage>
</organism>
<reference evidence="3" key="1">
    <citation type="journal article" date="2019" name="Int. J. Syst. Evol. Microbiol.">
        <title>The Global Catalogue of Microorganisms (GCM) 10K type strain sequencing project: providing services to taxonomists for standard genome sequencing and annotation.</title>
        <authorList>
            <consortium name="The Broad Institute Genomics Platform"/>
            <consortium name="The Broad Institute Genome Sequencing Center for Infectious Disease"/>
            <person name="Wu L."/>
            <person name="Ma J."/>
        </authorList>
    </citation>
    <scope>NUCLEOTIDE SEQUENCE [LARGE SCALE GENOMIC DNA]</scope>
    <source>
        <strain evidence="3">NBRC 108728</strain>
    </source>
</reference>
<sequence length="120" mass="13300">MGEVELRRRVLVEVDRISEVFERRESEPDRSPRKSPLRMLLSARPRATRTTARIFASSSEIPASDRTTRLGVVPAPGAAVDSRESKVDPTVTATRPPRPNAISSLGRPRVSRGPIRYAIV</sequence>
<proteinExistence type="predicted"/>
<gene>
    <name evidence="2" type="ORF">GCM10025867_34410</name>
</gene>
<keyword evidence="3" id="KW-1185">Reference proteome</keyword>
<dbReference type="EMBL" id="AP027732">
    <property type="protein sequence ID" value="BDZ51200.1"/>
    <property type="molecule type" value="Genomic_DNA"/>
</dbReference>
<name>A0ABM8GSE5_9MICO</name>
<dbReference type="Proteomes" id="UP001321486">
    <property type="component" value="Chromosome"/>
</dbReference>
<protein>
    <submittedName>
        <fullName evidence="2">Uncharacterized protein</fullName>
    </submittedName>
</protein>
<evidence type="ECO:0000313" key="2">
    <source>
        <dbReference type="EMBL" id="BDZ51200.1"/>
    </source>
</evidence>
<accession>A0ABM8GSE5</accession>
<feature type="region of interest" description="Disordered" evidence="1">
    <location>
        <begin position="75"/>
        <end position="108"/>
    </location>
</feature>
<evidence type="ECO:0000313" key="3">
    <source>
        <dbReference type="Proteomes" id="UP001321486"/>
    </source>
</evidence>
<evidence type="ECO:0000256" key="1">
    <source>
        <dbReference type="SAM" id="MobiDB-lite"/>
    </source>
</evidence>